<name>A0A9D4U9N2_ADICA</name>
<keyword evidence="5" id="KW-0804">Transcription</keyword>
<dbReference type="Proteomes" id="UP000886520">
    <property type="component" value="Chromosome 20"/>
</dbReference>
<dbReference type="GO" id="GO:0032454">
    <property type="term" value="F:histone H3K9 demethylase activity"/>
    <property type="evidence" value="ECO:0007669"/>
    <property type="project" value="InterPro"/>
</dbReference>
<evidence type="ECO:0000256" key="6">
    <source>
        <dbReference type="ARBA" id="ARBA00023242"/>
    </source>
</evidence>
<feature type="domain" description="WRC" evidence="11">
    <location>
        <begin position="20"/>
        <end position="65"/>
    </location>
</feature>
<dbReference type="Gene3D" id="2.60.120.650">
    <property type="entry name" value="Cupin"/>
    <property type="match status" value="1"/>
</dbReference>
<accession>A0A9D4U9N2</accession>
<keyword evidence="7" id="KW-0863">Zinc-finger</keyword>
<evidence type="ECO:0000256" key="3">
    <source>
        <dbReference type="ARBA" id="ARBA00022723"/>
    </source>
</evidence>
<dbReference type="Pfam" id="PF10497">
    <property type="entry name" value="zf-4CXXC_R1"/>
    <property type="match status" value="1"/>
</dbReference>
<feature type="region of interest" description="Disordered" evidence="8">
    <location>
        <begin position="130"/>
        <end position="324"/>
    </location>
</feature>
<comment type="similarity">
    <text evidence="2">Belongs to the JARID1 histone demethylase family.</text>
</comment>
<evidence type="ECO:0000259" key="9">
    <source>
        <dbReference type="PROSITE" id="PS50089"/>
    </source>
</evidence>
<keyword evidence="13" id="KW-1185">Reference proteome</keyword>
<evidence type="ECO:0008006" key="14">
    <source>
        <dbReference type="Google" id="ProtNLM"/>
    </source>
</evidence>
<keyword evidence="7" id="KW-0862">Zinc</keyword>
<dbReference type="GO" id="GO:0008270">
    <property type="term" value="F:zinc ion binding"/>
    <property type="evidence" value="ECO:0007669"/>
    <property type="project" value="UniProtKB-KW"/>
</dbReference>
<dbReference type="InterPro" id="IPR003347">
    <property type="entry name" value="JmjC_dom"/>
</dbReference>
<evidence type="ECO:0000256" key="4">
    <source>
        <dbReference type="ARBA" id="ARBA00023015"/>
    </source>
</evidence>
<dbReference type="GO" id="GO:0000785">
    <property type="term" value="C:chromatin"/>
    <property type="evidence" value="ECO:0007669"/>
    <property type="project" value="TreeGrafter"/>
</dbReference>
<comment type="caution">
    <text evidence="12">The sequence shown here is derived from an EMBL/GenBank/DDBJ whole genome shotgun (WGS) entry which is preliminary data.</text>
</comment>
<dbReference type="InterPro" id="IPR045109">
    <property type="entry name" value="LSDs-like"/>
</dbReference>
<evidence type="ECO:0000256" key="2">
    <source>
        <dbReference type="ARBA" id="ARBA00006801"/>
    </source>
</evidence>
<evidence type="ECO:0000256" key="7">
    <source>
        <dbReference type="PROSITE-ProRule" id="PRU00175"/>
    </source>
</evidence>
<dbReference type="SUPFAM" id="SSF51197">
    <property type="entry name" value="Clavaminate synthase-like"/>
    <property type="match status" value="1"/>
</dbReference>
<dbReference type="OrthoDB" id="1667110at2759"/>
<feature type="domain" description="JmjC" evidence="10">
    <location>
        <begin position="781"/>
        <end position="1095"/>
    </location>
</feature>
<dbReference type="GO" id="GO:0000118">
    <property type="term" value="C:histone deacetylase complex"/>
    <property type="evidence" value="ECO:0007669"/>
    <property type="project" value="TreeGrafter"/>
</dbReference>
<dbReference type="InterPro" id="IPR001841">
    <property type="entry name" value="Znf_RING"/>
</dbReference>
<dbReference type="Pfam" id="PF08879">
    <property type="entry name" value="WRC"/>
    <property type="match status" value="1"/>
</dbReference>
<evidence type="ECO:0000256" key="5">
    <source>
        <dbReference type="ARBA" id="ARBA00023163"/>
    </source>
</evidence>
<keyword evidence="4" id="KW-0805">Transcription regulation</keyword>
<evidence type="ECO:0000256" key="8">
    <source>
        <dbReference type="SAM" id="MobiDB-lite"/>
    </source>
</evidence>
<evidence type="ECO:0000313" key="13">
    <source>
        <dbReference type="Proteomes" id="UP000886520"/>
    </source>
</evidence>
<dbReference type="PROSITE" id="PS51667">
    <property type="entry name" value="WRC"/>
    <property type="match status" value="1"/>
</dbReference>
<evidence type="ECO:0000259" key="10">
    <source>
        <dbReference type="PROSITE" id="PS51184"/>
    </source>
</evidence>
<feature type="domain" description="RING-type" evidence="9">
    <location>
        <begin position="350"/>
        <end position="397"/>
    </location>
</feature>
<keyword evidence="6" id="KW-0539">Nucleus</keyword>
<dbReference type="Pfam" id="PF02373">
    <property type="entry name" value="JmjC"/>
    <property type="match status" value="1"/>
</dbReference>
<feature type="region of interest" description="Disordered" evidence="8">
    <location>
        <begin position="72"/>
        <end position="109"/>
    </location>
</feature>
<dbReference type="EMBL" id="JABFUD020000020">
    <property type="protein sequence ID" value="KAI5064041.1"/>
    <property type="molecule type" value="Genomic_DNA"/>
</dbReference>
<protein>
    <recommendedName>
        <fullName evidence="14">Lysine-specific demethylase JMJ25</fullName>
    </recommendedName>
</protein>
<dbReference type="InterPro" id="IPR018866">
    <property type="entry name" value="Znf-4CXXC_R1"/>
</dbReference>
<feature type="compositionally biased region" description="Polar residues" evidence="8">
    <location>
        <begin position="301"/>
        <end position="310"/>
    </location>
</feature>
<gene>
    <name evidence="12" type="ORF">GOP47_0020711</name>
</gene>
<dbReference type="GO" id="GO:0031490">
    <property type="term" value="F:chromatin DNA binding"/>
    <property type="evidence" value="ECO:0007669"/>
    <property type="project" value="TreeGrafter"/>
</dbReference>
<dbReference type="GO" id="GO:0003712">
    <property type="term" value="F:transcription coregulator activity"/>
    <property type="evidence" value="ECO:0007669"/>
    <property type="project" value="TreeGrafter"/>
</dbReference>
<sequence>HNSAGDSGTEILKEIDMDELSDALRCYRNDGKLWRCKKQIMEGSVYCSEHDAYIKKRNLGSATKKMTLGRVSKAKKLNTSKDSSLDGSGTSHEDGTGLQSNTASSSTLVACSTDPSVVLSVKNRKRRNREEWDALKGTKAEKALQNNDGIKATKKRGRGRPPKNSLIKMDETHSEGEASSGLTPGESILERQTEVHDTDSQESAPSASSPIPGSNGRDRKLKQKVAIRNANGTKKIKCNPKIPDMSVHTSVSEGRNIRESSASVNHQSRAAAGMKEAVQKSSGSTDLDLKSERAKKRKVSTNELQKSPSLLSDKALAGTDAEAKGRTARKTGAMVAVKKFKGINPDSKMCHQCQRNDKGKVVYCFQCNAKRFCLPCISKWYPLMTHEDIEEACPVCRKNCNCKTCLRMNMPIYQGLKEKMEKVSKSDKVFALRYMLSYIAPLVKQLHEEQQKEVVLEMTVEGTSVDEIESSELNGDERLYCDNCNTSIVDVYRSCPNCKYDLCLVCCQELRRGEQPGGDQAGSANSHLNEINADQLSTRVSVDPNCQKEFPMWKLCNEYDIPCPPIGRGGCGISRLCLRRTGLVDIAALAADVDTTMNELCPAGPIVTDAPAPGPCNACFTSQIAGLASHKYLRLAASRSDSVDNYIFCPSVLNMQEDVLQHFQKHWLRGEPVIVRDVFNNTNGLSWEPMVMWRAFRETTKSKAAEDAKSVKALDCLDWCEVEINIHQFFKGYEEGRAHRGGWPEMLKLKDWPPANFFDERLPRHGAEFISALPFHRYTHPNKGLLNLAAKLPDGVSKPDLGPKTYIAYGHEQELGKGDSVTKLHCDLSDAVNVLTHAREVKLAGWQLKKIENYKQALSKGLKGAAKKSRKHGLSCEPTHTESMANDEDMTVKKIVETSDNDLIPEEVDHQNVALDDEKQSAADAIASSDKTGGDIKPNHDSSMEHSALGPETKPNVPGSNDLKPVNFFTPQKIEPGVSGGALWDIFRREDVPKLQAYLKCHWREFKHTRDEPLDHIVNPIHDQTIFISEDHKRKLKEEQGIEPWTFEQHTGEAVFIPAGCPHQVRNMQSCIKVALDFVSPENVDQCVRLTEEYRLLPKEHRAKEDKLEIKKMVLHAASSAINELKHLLKKSRERSASDD</sequence>
<dbReference type="AlphaFoldDB" id="A0A9D4U9N2"/>
<proteinExistence type="inferred from homology"/>
<dbReference type="PANTHER" id="PTHR12549:SF38">
    <property type="entry name" value="JMJC DOMAIN-CONTAINING HISTONE DEMETHYLASE 2, ISOFORM A"/>
    <property type="match status" value="1"/>
</dbReference>
<feature type="compositionally biased region" description="Basic residues" evidence="8">
    <location>
        <begin position="152"/>
        <end position="161"/>
    </location>
</feature>
<feature type="compositionally biased region" description="Basic and acidic residues" evidence="8">
    <location>
        <begin position="130"/>
        <end position="142"/>
    </location>
</feature>
<feature type="non-terminal residue" evidence="12">
    <location>
        <position position="1140"/>
    </location>
</feature>
<comment type="subcellular location">
    <subcellularLocation>
        <location evidence="1">Nucleus</location>
    </subcellularLocation>
</comment>
<feature type="compositionally biased region" description="Polar residues" evidence="8">
    <location>
        <begin position="247"/>
        <end position="268"/>
    </location>
</feature>
<feature type="compositionally biased region" description="Polar residues" evidence="8">
    <location>
        <begin position="80"/>
        <end position="90"/>
    </location>
</feature>
<feature type="region of interest" description="Disordered" evidence="8">
    <location>
        <begin position="917"/>
        <end position="961"/>
    </location>
</feature>
<dbReference type="PROSITE" id="PS50089">
    <property type="entry name" value="ZF_RING_2"/>
    <property type="match status" value="1"/>
</dbReference>
<feature type="compositionally biased region" description="Basic and acidic residues" evidence="8">
    <location>
        <begin position="932"/>
        <end position="944"/>
    </location>
</feature>
<dbReference type="PROSITE" id="PS51184">
    <property type="entry name" value="JMJC"/>
    <property type="match status" value="1"/>
</dbReference>
<evidence type="ECO:0000259" key="11">
    <source>
        <dbReference type="PROSITE" id="PS51667"/>
    </source>
</evidence>
<reference evidence="12" key="1">
    <citation type="submission" date="2021-01" db="EMBL/GenBank/DDBJ databases">
        <title>Adiantum capillus-veneris genome.</title>
        <authorList>
            <person name="Fang Y."/>
            <person name="Liao Q."/>
        </authorList>
    </citation>
    <scope>NUCLEOTIDE SEQUENCE</scope>
    <source>
        <strain evidence="12">H3</strain>
        <tissue evidence="12">Leaf</tissue>
    </source>
</reference>
<dbReference type="GO" id="GO:0006357">
    <property type="term" value="P:regulation of transcription by RNA polymerase II"/>
    <property type="evidence" value="ECO:0007669"/>
    <property type="project" value="TreeGrafter"/>
</dbReference>
<feature type="compositionally biased region" description="Basic and acidic residues" evidence="8">
    <location>
        <begin position="188"/>
        <end position="199"/>
    </location>
</feature>
<keyword evidence="3" id="KW-0479">Metal-binding</keyword>
<feature type="compositionally biased region" description="Polar residues" evidence="8">
    <location>
        <begin position="97"/>
        <end position="109"/>
    </location>
</feature>
<dbReference type="SMART" id="SM00558">
    <property type="entry name" value="JmjC"/>
    <property type="match status" value="1"/>
</dbReference>
<evidence type="ECO:0000256" key="1">
    <source>
        <dbReference type="ARBA" id="ARBA00004123"/>
    </source>
</evidence>
<organism evidence="12 13">
    <name type="scientific">Adiantum capillus-veneris</name>
    <name type="common">Maidenhair fern</name>
    <dbReference type="NCBI Taxonomy" id="13818"/>
    <lineage>
        <taxon>Eukaryota</taxon>
        <taxon>Viridiplantae</taxon>
        <taxon>Streptophyta</taxon>
        <taxon>Embryophyta</taxon>
        <taxon>Tracheophyta</taxon>
        <taxon>Polypodiopsida</taxon>
        <taxon>Polypodiidae</taxon>
        <taxon>Polypodiales</taxon>
        <taxon>Pteridineae</taxon>
        <taxon>Pteridaceae</taxon>
        <taxon>Vittarioideae</taxon>
        <taxon>Adiantum</taxon>
    </lineage>
</organism>
<evidence type="ECO:0000313" key="12">
    <source>
        <dbReference type="EMBL" id="KAI5064041.1"/>
    </source>
</evidence>
<dbReference type="InterPro" id="IPR014977">
    <property type="entry name" value="WRC_dom"/>
</dbReference>
<dbReference type="PANTHER" id="PTHR12549">
    <property type="entry name" value="JMJC DOMAIN-CONTAINING HISTONE DEMETHYLATION PROTEIN"/>
    <property type="match status" value="1"/>
</dbReference>